<evidence type="ECO:0000313" key="3">
    <source>
        <dbReference type="Proteomes" id="UP000177625"/>
    </source>
</evidence>
<dbReference type="EMBL" id="FJVC01000123">
    <property type="protein sequence ID" value="CZT43397.1"/>
    <property type="molecule type" value="Genomic_DNA"/>
</dbReference>
<gene>
    <name evidence="2" type="ORF">RSE6_03429</name>
</gene>
<reference evidence="3" key="1">
    <citation type="submission" date="2016-03" db="EMBL/GenBank/DDBJ databases">
        <authorList>
            <person name="Guldener U."/>
        </authorList>
    </citation>
    <scope>NUCLEOTIDE SEQUENCE [LARGE SCALE GENOMIC DNA]</scope>
</reference>
<feature type="region of interest" description="Disordered" evidence="1">
    <location>
        <begin position="88"/>
        <end position="127"/>
    </location>
</feature>
<evidence type="ECO:0000256" key="1">
    <source>
        <dbReference type="SAM" id="MobiDB-lite"/>
    </source>
</evidence>
<evidence type="ECO:0000313" key="2">
    <source>
        <dbReference type="EMBL" id="CZT43397.1"/>
    </source>
</evidence>
<dbReference type="Proteomes" id="UP000177625">
    <property type="component" value="Unassembled WGS sequence"/>
</dbReference>
<feature type="compositionally biased region" description="Basic and acidic residues" evidence="1">
    <location>
        <begin position="92"/>
        <end position="111"/>
    </location>
</feature>
<proteinExistence type="predicted"/>
<protein>
    <submittedName>
        <fullName evidence="2">Uncharacterized protein</fullName>
    </submittedName>
</protein>
<dbReference type="AlphaFoldDB" id="A0A1E1M2R8"/>
<name>A0A1E1M2R8_RHYSE</name>
<keyword evidence="3" id="KW-1185">Reference proteome</keyword>
<accession>A0A1E1M2R8</accession>
<organism evidence="2 3">
    <name type="scientific">Rhynchosporium secalis</name>
    <name type="common">Barley scald fungus</name>
    <dbReference type="NCBI Taxonomy" id="38038"/>
    <lineage>
        <taxon>Eukaryota</taxon>
        <taxon>Fungi</taxon>
        <taxon>Dikarya</taxon>
        <taxon>Ascomycota</taxon>
        <taxon>Pezizomycotina</taxon>
        <taxon>Leotiomycetes</taxon>
        <taxon>Helotiales</taxon>
        <taxon>Ploettnerulaceae</taxon>
        <taxon>Rhynchosporium</taxon>
    </lineage>
</organism>
<sequence>MSRAFSSTTELLKRRVAFHGSGAIGRKNLKRDNRETSLHIYPNGVVKPTNEKWPTLQVTAATAEELGEDAVWLDPDYCESYALGGSNAAVTSEDKHGEGKDKEKGKDKVSEVAEDSLSSGGGSSGWQWDIEMQMNKRWANDLESLEMG</sequence>